<gene>
    <name evidence="2" type="ORF">QJS04_geneDACA017773</name>
</gene>
<proteinExistence type="predicted"/>
<comment type="caution">
    <text evidence="2">The sequence shown here is derived from an EMBL/GenBank/DDBJ whole genome shotgun (WGS) entry which is preliminary data.</text>
</comment>
<evidence type="ECO:0000313" key="3">
    <source>
        <dbReference type="Proteomes" id="UP001179952"/>
    </source>
</evidence>
<protein>
    <submittedName>
        <fullName evidence="2">Uncharacterized protein</fullName>
    </submittedName>
</protein>
<dbReference type="Proteomes" id="UP001179952">
    <property type="component" value="Unassembled WGS sequence"/>
</dbReference>
<reference evidence="2" key="2">
    <citation type="submission" date="2023-06" db="EMBL/GenBank/DDBJ databases">
        <authorList>
            <person name="Ma L."/>
            <person name="Liu K.-W."/>
            <person name="Li Z."/>
            <person name="Hsiao Y.-Y."/>
            <person name="Qi Y."/>
            <person name="Fu T."/>
            <person name="Tang G."/>
            <person name="Zhang D."/>
            <person name="Sun W.-H."/>
            <person name="Liu D.-K."/>
            <person name="Li Y."/>
            <person name="Chen G.-Z."/>
            <person name="Liu X.-D."/>
            <person name="Liao X.-Y."/>
            <person name="Jiang Y.-T."/>
            <person name="Yu X."/>
            <person name="Hao Y."/>
            <person name="Huang J."/>
            <person name="Zhao X.-W."/>
            <person name="Ke S."/>
            <person name="Chen Y.-Y."/>
            <person name="Wu W.-L."/>
            <person name="Hsu J.-L."/>
            <person name="Lin Y.-F."/>
            <person name="Huang M.-D."/>
            <person name="Li C.-Y."/>
            <person name="Huang L."/>
            <person name="Wang Z.-W."/>
            <person name="Zhao X."/>
            <person name="Zhong W.-Y."/>
            <person name="Peng D.-H."/>
            <person name="Ahmad S."/>
            <person name="Lan S."/>
            <person name="Zhang J.-S."/>
            <person name="Tsai W.-C."/>
            <person name="Van De Peer Y."/>
            <person name="Liu Z.-J."/>
        </authorList>
    </citation>
    <scope>NUCLEOTIDE SEQUENCE</scope>
    <source>
        <strain evidence="2">SCP</strain>
        <tissue evidence="2">Leaves</tissue>
    </source>
</reference>
<reference evidence="2" key="1">
    <citation type="journal article" date="2023" name="Nat. Commun.">
        <title>Diploid and tetraploid genomes of Acorus and the evolution of monocots.</title>
        <authorList>
            <person name="Ma L."/>
            <person name="Liu K.W."/>
            <person name="Li Z."/>
            <person name="Hsiao Y.Y."/>
            <person name="Qi Y."/>
            <person name="Fu T."/>
            <person name="Tang G.D."/>
            <person name="Zhang D."/>
            <person name="Sun W.H."/>
            <person name="Liu D.K."/>
            <person name="Li Y."/>
            <person name="Chen G.Z."/>
            <person name="Liu X.D."/>
            <person name="Liao X.Y."/>
            <person name="Jiang Y.T."/>
            <person name="Yu X."/>
            <person name="Hao Y."/>
            <person name="Huang J."/>
            <person name="Zhao X.W."/>
            <person name="Ke S."/>
            <person name="Chen Y.Y."/>
            <person name="Wu W.L."/>
            <person name="Hsu J.L."/>
            <person name="Lin Y.F."/>
            <person name="Huang M.D."/>
            <person name="Li C.Y."/>
            <person name="Huang L."/>
            <person name="Wang Z.W."/>
            <person name="Zhao X."/>
            <person name="Zhong W.Y."/>
            <person name="Peng D.H."/>
            <person name="Ahmad S."/>
            <person name="Lan S."/>
            <person name="Zhang J.S."/>
            <person name="Tsai W.C."/>
            <person name="Van de Peer Y."/>
            <person name="Liu Z.J."/>
        </authorList>
    </citation>
    <scope>NUCLEOTIDE SEQUENCE</scope>
    <source>
        <strain evidence="2">SCP</strain>
    </source>
</reference>
<evidence type="ECO:0000256" key="1">
    <source>
        <dbReference type="SAM" id="MobiDB-lite"/>
    </source>
</evidence>
<accession>A0AAV9BUN2</accession>
<evidence type="ECO:0000313" key="2">
    <source>
        <dbReference type="EMBL" id="KAK1280011.1"/>
    </source>
</evidence>
<sequence>MHIKLEMYSYKMNNYSPEDMLGQGRKPKRAREEEGTKPTKPPSEMSRPIKVNRLKEMVQIHKLGTDPPK</sequence>
<dbReference type="AlphaFoldDB" id="A0AAV9BUN2"/>
<dbReference type="EMBL" id="JAUJYN010000001">
    <property type="protein sequence ID" value="KAK1280011.1"/>
    <property type="molecule type" value="Genomic_DNA"/>
</dbReference>
<feature type="region of interest" description="Disordered" evidence="1">
    <location>
        <begin position="13"/>
        <end position="48"/>
    </location>
</feature>
<name>A0AAV9BUN2_ACOGR</name>
<organism evidence="2 3">
    <name type="scientific">Acorus gramineus</name>
    <name type="common">Dwarf sweet flag</name>
    <dbReference type="NCBI Taxonomy" id="55184"/>
    <lineage>
        <taxon>Eukaryota</taxon>
        <taxon>Viridiplantae</taxon>
        <taxon>Streptophyta</taxon>
        <taxon>Embryophyta</taxon>
        <taxon>Tracheophyta</taxon>
        <taxon>Spermatophyta</taxon>
        <taxon>Magnoliopsida</taxon>
        <taxon>Liliopsida</taxon>
        <taxon>Acoraceae</taxon>
        <taxon>Acorus</taxon>
    </lineage>
</organism>
<keyword evidence="3" id="KW-1185">Reference proteome</keyword>